<evidence type="ECO:0000256" key="7">
    <source>
        <dbReference type="RuleBase" id="RU367113"/>
    </source>
</evidence>
<dbReference type="GO" id="GO:0005829">
    <property type="term" value="C:cytosol"/>
    <property type="evidence" value="ECO:0007669"/>
    <property type="project" value="TreeGrafter"/>
</dbReference>
<keyword evidence="7" id="KW-0540">Nuclease</keyword>
<comment type="function">
    <text evidence="5">Decapping enzyme for NAD-capped RNAs: specifically hydrolyzes the nicotinamide adenine dinucleotide (NAD) cap from a subset of RNAs by removing the entire NAD moiety from the 5'-end of an NAD-capped RNA. The NAD-cap is present at the 5'-end of some RNAs and snoRNAs. In contrast to the canonical 5'-end N7 methylguanosine (m7G) cap, the NAD cap promotes mRNA decay. Also acts as a non-canonical decapping enzyme that removes the entire cap structure of m7G capped or incompletely capped RNAs. Has decapping activity toward incomplete 5'-end m7G cap mRNAs such as unmethylated 5'-end-capped RNA (cap0), while it has no activity toward 2'-O-ribose methylated m7G cap (cap1). Also possesses RNA 5'-pyrophosphohydrolase activity by hydrolyzing the 5'-end triphosphate to release pyrophosphates. Stimulates exoribonuclease activity of Rat1, allowing it to degrade RNAs with stable secondary structure more effectively.</text>
</comment>
<comment type="cofactor">
    <cofactor evidence="1 7">
        <name>a divalent metal cation</name>
        <dbReference type="ChEBI" id="CHEBI:60240"/>
    </cofactor>
</comment>
<dbReference type="GO" id="GO:0003723">
    <property type="term" value="F:RNA binding"/>
    <property type="evidence" value="ECO:0007669"/>
    <property type="project" value="UniProtKB-KW"/>
</dbReference>
<dbReference type="InterPro" id="IPR039039">
    <property type="entry name" value="RAI1-like_fam"/>
</dbReference>
<protein>
    <recommendedName>
        <fullName evidence="7">Decapping nuclease</fullName>
        <ecNumber evidence="7">3.6.1.-</ecNumber>
    </recommendedName>
</protein>
<comment type="similarity">
    <text evidence="2 7">Belongs to the DXO/Dom3Z family.</text>
</comment>
<dbReference type="RefSeq" id="XP_037170788.1">
    <property type="nucleotide sequence ID" value="XM_037302209.1"/>
</dbReference>
<dbReference type="GO" id="GO:0000166">
    <property type="term" value="F:nucleotide binding"/>
    <property type="evidence" value="ECO:0007669"/>
    <property type="project" value="UniProtKB-KW"/>
</dbReference>
<dbReference type="GO" id="GO:0034353">
    <property type="term" value="F:mRNA 5'-diphosphatase activity"/>
    <property type="evidence" value="ECO:0007669"/>
    <property type="project" value="TreeGrafter"/>
</dbReference>
<proteinExistence type="inferred from homology"/>
<evidence type="ECO:0000256" key="5">
    <source>
        <dbReference type="ARBA" id="ARBA00046211"/>
    </source>
</evidence>
<gene>
    <name evidence="10" type="ORF">HO173_000259</name>
</gene>
<dbReference type="GO" id="GO:0005634">
    <property type="term" value="C:nucleus"/>
    <property type="evidence" value="ECO:0007669"/>
    <property type="project" value="UniProtKB-SubCell"/>
</dbReference>
<dbReference type="GO" id="GO:0004518">
    <property type="term" value="F:nuclease activity"/>
    <property type="evidence" value="ECO:0007669"/>
    <property type="project" value="UniProtKB-KW"/>
</dbReference>
<keyword evidence="7" id="KW-0694">RNA-binding</keyword>
<dbReference type="Pfam" id="PF08652">
    <property type="entry name" value="RAI1"/>
    <property type="match status" value="1"/>
</dbReference>
<dbReference type="PANTHER" id="PTHR12395:SF9">
    <property type="entry name" value="DECAPPING AND EXORIBONUCLEASE PROTEIN"/>
    <property type="match status" value="1"/>
</dbReference>
<keyword evidence="7" id="KW-0378">Hydrolase</keyword>
<comment type="catalytic activity">
    <reaction evidence="6">
        <text>a 5'-end NAD(+)-phospho-ribonucleoside in mRNA + H2O = a 5'-end phospho-ribonucleoside in mRNA + NAD(+) + H(+)</text>
        <dbReference type="Rhea" id="RHEA:60880"/>
        <dbReference type="Rhea" id="RHEA-COMP:15692"/>
        <dbReference type="Rhea" id="RHEA-COMP:15698"/>
        <dbReference type="ChEBI" id="CHEBI:15377"/>
        <dbReference type="ChEBI" id="CHEBI:15378"/>
        <dbReference type="ChEBI" id="CHEBI:57540"/>
        <dbReference type="ChEBI" id="CHEBI:138282"/>
        <dbReference type="ChEBI" id="CHEBI:144029"/>
    </reaction>
    <physiologicalReaction direction="left-to-right" evidence="6">
        <dbReference type="Rhea" id="RHEA:60881"/>
    </physiologicalReaction>
</comment>
<dbReference type="GO" id="GO:0000956">
    <property type="term" value="P:nuclear-transcribed mRNA catabolic process"/>
    <property type="evidence" value="ECO:0007669"/>
    <property type="project" value="TreeGrafter"/>
</dbReference>
<evidence type="ECO:0000256" key="2">
    <source>
        <dbReference type="ARBA" id="ARBA00006562"/>
    </source>
</evidence>
<comment type="catalytic activity">
    <reaction evidence="4">
        <text>a 5'-end triphospho-ribonucleoside in mRNA + H2O = a 5'-end phospho-ribonucleoside in mRNA + diphosphate + H(+)</text>
        <dbReference type="Rhea" id="RHEA:78683"/>
        <dbReference type="Rhea" id="RHEA-COMP:15692"/>
        <dbReference type="Rhea" id="RHEA-COMP:17164"/>
        <dbReference type="ChEBI" id="CHEBI:15377"/>
        <dbReference type="ChEBI" id="CHEBI:15378"/>
        <dbReference type="ChEBI" id="CHEBI:33019"/>
        <dbReference type="ChEBI" id="CHEBI:138282"/>
        <dbReference type="ChEBI" id="CHEBI:167618"/>
    </reaction>
    <physiologicalReaction direction="left-to-right" evidence="4">
        <dbReference type="Rhea" id="RHEA:78684"/>
    </physiologicalReaction>
</comment>
<feature type="region of interest" description="Disordered" evidence="8">
    <location>
        <begin position="135"/>
        <end position="154"/>
    </location>
</feature>
<name>A0A8H6G6J9_9LECA</name>
<dbReference type="InterPro" id="IPR013961">
    <property type="entry name" value="RAI1"/>
</dbReference>
<comment type="catalytic activity">
    <reaction evidence="3">
        <text>a 5'-end (N(7)-methyl 5'-triphosphoguanosine)-ribonucleoside-ribonucleotide in mRNA + H2O = a (N(7)-methyl 5'-triphosphoguanosine)-nucleoside + a 5'-end phospho-ribonucleoside in mRNA + H(+)</text>
        <dbReference type="Rhea" id="RHEA:66928"/>
        <dbReference type="Rhea" id="RHEA-COMP:15692"/>
        <dbReference type="Rhea" id="RHEA-COMP:17313"/>
        <dbReference type="ChEBI" id="CHEBI:15377"/>
        <dbReference type="ChEBI" id="CHEBI:15378"/>
        <dbReference type="ChEBI" id="CHEBI:138282"/>
        <dbReference type="ChEBI" id="CHEBI:172876"/>
        <dbReference type="ChEBI" id="CHEBI:172877"/>
    </reaction>
    <physiologicalReaction direction="left-to-right" evidence="3">
        <dbReference type="Rhea" id="RHEA:66929"/>
    </physiologicalReaction>
</comment>
<evidence type="ECO:0000256" key="1">
    <source>
        <dbReference type="ARBA" id="ARBA00001968"/>
    </source>
</evidence>
<comment type="subcellular location">
    <subcellularLocation>
        <location evidence="7">Nucleus</location>
    </subcellularLocation>
</comment>
<sequence>MSNFAIQPVSRFAGSSAAIRRPKEIAYFSYDDDHVFHLDERSLRYYYPPNLGVDLSKGFDTFQQLDDTADDHLDGLLKTIIDLEQRTGTKCTAEVVTWRGMMTKIMAAPFDNMSGFEMNATRFQDSIFIEENHEHKLESRKQQHAQPSRRGAPSQDLMSFWGYKFETLSLIPDQWDSTSREVIETRENMVVNNYAQYCSVVKTGIGKARMLIGGEVDALWDCKPDNRDDPINWVELKTSAEIANDKDTLKYERKLLKFWIQSFLLGVPKIIVGFRSQNGILQRFEELETKNIPGMVKRGKGIWDGNLCINFTAAFLDWLKQTITTDGVWRIRRRERSPVIEIFRNEESGCGDILSPEFIEWRNSREANEADVEAAKTRLIESINQETCQL</sequence>
<evidence type="ECO:0000259" key="9">
    <source>
        <dbReference type="Pfam" id="PF08652"/>
    </source>
</evidence>
<reference evidence="10 11" key="1">
    <citation type="journal article" date="2020" name="Genomics">
        <title>Complete, high-quality genomes from long-read metagenomic sequencing of two wolf lichen thalli reveals enigmatic genome architecture.</title>
        <authorList>
            <person name="McKenzie S.K."/>
            <person name="Walston R.F."/>
            <person name="Allen J.L."/>
        </authorList>
    </citation>
    <scope>NUCLEOTIDE SEQUENCE [LARGE SCALE GENOMIC DNA]</scope>
    <source>
        <strain evidence="10">WasteWater2</strain>
    </source>
</reference>
<dbReference type="EMBL" id="JACCJC010000001">
    <property type="protein sequence ID" value="KAF6241548.1"/>
    <property type="molecule type" value="Genomic_DNA"/>
</dbReference>
<evidence type="ECO:0000256" key="4">
    <source>
        <dbReference type="ARBA" id="ARBA00044692"/>
    </source>
</evidence>
<evidence type="ECO:0000313" key="11">
    <source>
        <dbReference type="Proteomes" id="UP000578531"/>
    </source>
</evidence>
<accession>A0A8H6G6J9</accession>
<keyword evidence="7" id="KW-0539">Nucleus</keyword>
<dbReference type="OrthoDB" id="5853397at2759"/>
<dbReference type="AlphaFoldDB" id="A0A8H6G6J9"/>
<keyword evidence="7" id="KW-0479">Metal-binding</keyword>
<comment type="caution">
    <text evidence="10">The sequence shown here is derived from an EMBL/GenBank/DDBJ whole genome shotgun (WGS) entry which is preliminary data.</text>
</comment>
<evidence type="ECO:0000256" key="8">
    <source>
        <dbReference type="SAM" id="MobiDB-lite"/>
    </source>
</evidence>
<keyword evidence="7" id="KW-0547">Nucleotide-binding</keyword>
<organism evidence="10 11">
    <name type="scientific">Letharia columbiana</name>
    <dbReference type="NCBI Taxonomy" id="112416"/>
    <lineage>
        <taxon>Eukaryota</taxon>
        <taxon>Fungi</taxon>
        <taxon>Dikarya</taxon>
        <taxon>Ascomycota</taxon>
        <taxon>Pezizomycotina</taxon>
        <taxon>Lecanoromycetes</taxon>
        <taxon>OSLEUM clade</taxon>
        <taxon>Lecanoromycetidae</taxon>
        <taxon>Lecanorales</taxon>
        <taxon>Lecanorineae</taxon>
        <taxon>Parmeliaceae</taxon>
        <taxon>Letharia</taxon>
    </lineage>
</organism>
<dbReference type="GO" id="GO:0046872">
    <property type="term" value="F:metal ion binding"/>
    <property type="evidence" value="ECO:0007669"/>
    <property type="project" value="UniProtKB-KW"/>
</dbReference>
<dbReference type="EC" id="3.6.1.-" evidence="7"/>
<feature type="domain" description="RAI1-like" evidence="9">
    <location>
        <begin position="20"/>
        <end position="358"/>
    </location>
</feature>
<dbReference type="Proteomes" id="UP000578531">
    <property type="component" value="Unassembled WGS sequence"/>
</dbReference>
<dbReference type="GO" id="GO:0110155">
    <property type="term" value="P:NAD-cap decapping"/>
    <property type="evidence" value="ECO:0007669"/>
    <property type="project" value="TreeGrafter"/>
</dbReference>
<evidence type="ECO:0000256" key="6">
    <source>
        <dbReference type="ARBA" id="ARBA00048124"/>
    </source>
</evidence>
<evidence type="ECO:0000256" key="3">
    <source>
        <dbReference type="ARBA" id="ARBA00044676"/>
    </source>
</evidence>
<evidence type="ECO:0000313" key="10">
    <source>
        <dbReference type="EMBL" id="KAF6241548.1"/>
    </source>
</evidence>
<dbReference type="GeneID" id="59281939"/>
<keyword evidence="11" id="KW-1185">Reference proteome</keyword>
<dbReference type="PANTHER" id="PTHR12395">
    <property type="entry name" value="DOM-3 RELATED"/>
    <property type="match status" value="1"/>
</dbReference>